<name>A0A1W0AAH3_9STRA</name>
<organism evidence="1 2">
    <name type="scientific">Thraustotheca clavata</name>
    <dbReference type="NCBI Taxonomy" id="74557"/>
    <lineage>
        <taxon>Eukaryota</taxon>
        <taxon>Sar</taxon>
        <taxon>Stramenopiles</taxon>
        <taxon>Oomycota</taxon>
        <taxon>Saprolegniomycetes</taxon>
        <taxon>Saprolegniales</taxon>
        <taxon>Achlyaceae</taxon>
        <taxon>Thraustotheca</taxon>
    </lineage>
</organism>
<proteinExistence type="predicted"/>
<evidence type="ECO:0000313" key="2">
    <source>
        <dbReference type="Proteomes" id="UP000243217"/>
    </source>
</evidence>
<reference evidence="1 2" key="1">
    <citation type="journal article" date="2014" name="Genome Biol. Evol.">
        <title>The secreted proteins of Achlya hypogyna and Thraustotheca clavata identify the ancestral oomycete secretome and reveal gene acquisitions by horizontal gene transfer.</title>
        <authorList>
            <person name="Misner I."/>
            <person name="Blouin N."/>
            <person name="Leonard G."/>
            <person name="Richards T.A."/>
            <person name="Lane C.E."/>
        </authorList>
    </citation>
    <scope>NUCLEOTIDE SEQUENCE [LARGE SCALE GENOMIC DNA]</scope>
    <source>
        <strain evidence="1 2">ATCC 34112</strain>
    </source>
</reference>
<dbReference type="Proteomes" id="UP000243217">
    <property type="component" value="Unassembled WGS sequence"/>
</dbReference>
<comment type="caution">
    <text evidence="1">The sequence shown here is derived from an EMBL/GenBank/DDBJ whole genome shotgun (WGS) entry which is preliminary data.</text>
</comment>
<sequence>MKIDTFYMKIDRLHDWIRSLYLMDSILANEHLKLSEEREESTLDGFKKLTKWRQSMDKIQDRYKVSVHSFNVYIIWSVFMDQYLQISLKIYTFRFGDMLKAGVDGSSA</sequence>
<dbReference type="AlphaFoldDB" id="A0A1W0AAH3"/>
<keyword evidence="2" id="KW-1185">Reference proteome</keyword>
<protein>
    <submittedName>
        <fullName evidence="1">Uncharacterized protein</fullName>
    </submittedName>
</protein>
<gene>
    <name evidence="1" type="ORF">THRCLA_20196</name>
</gene>
<evidence type="ECO:0000313" key="1">
    <source>
        <dbReference type="EMBL" id="OQS07235.1"/>
    </source>
</evidence>
<dbReference type="EMBL" id="JNBS01000261">
    <property type="protein sequence ID" value="OQS07235.1"/>
    <property type="molecule type" value="Genomic_DNA"/>
</dbReference>
<accession>A0A1W0AAH3</accession>